<dbReference type="InterPro" id="IPR001509">
    <property type="entry name" value="Epimerase_deHydtase"/>
</dbReference>
<dbReference type="InterPro" id="IPR036291">
    <property type="entry name" value="NAD(P)-bd_dom_sf"/>
</dbReference>
<protein>
    <submittedName>
        <fullName evidence="2">NAD(P)-dependent oxidoreductase</fullName>
    </submittedName>
</protein>
<dbReference type="EMBL" id="SMLK01000006">
    <property type="protein sequence ID" value="TFY98331.1"/>
    <property type="molecule type" value="Genomic_DNA"/>
</dbReference>
<dbReference type="OrthoDB" id="9785845at2"/>
<name>A0A4Z0BHX3_9BURK</name>
<sequence length="340" mass="36927">MTLPTRFDDVAQLEDALSTPSPELTQALARAPGDILVLGVGGKMGPTLARMAKRADPLRRVIGVARFSQPGLRQELECDGVDCLEADLLSREALADLPDAPNVVFMAGRKFGSTGSEWLTWAMNAHVPALVAERYARSRIVAFSTACVYPFVDTAGEGAPESVPPTAPSGEYANSCVARERMFEHFSHELGTPGRLLRLSYAIDMRYGVLHDVAQKVLRREPIDLAMGHANVIWQGDANDWSLRALAHCTGPTSALNISGPKVSIREVAKGLGERLGIAPVLVGKEAPTAWLVDCREAFRLFGEPKVDLDRMLDWTADWVARGGASHGKPTHYEARDGKY</sequence>
<evidence type="ECO:0000259" key="1">
    <source>
        <dbReference type="Pfam" id="PF01370"/>
    </source>
</evidence>
<dbReference type="Gene3D" id="3.40.50.720">
    <property type="entry name" value="NAD(P)-binding Rossmann-like Domain"/>
    <property type="match status" value="1"/>
</dbReference>
<dbReference type="Proteomes" id="UP000297839">
    <property type="component" value="Unassembled WGS sequence"/>
</dbReference>
<comment type="caution">
    <text evidence="2">The sequence shown here is derived from an EMBL/GenBank/DDBJ whole genome shotgun (WGS) entry which is preliminary data.</text>
</comment>
<dbReference type="AlphaFoldDB" id="A0A4Z0BHX3"/>
<feature type="domain" description="NAD-dependent epimerase/dehydratase" evidence="1">
    <location>
        <begin position="35"/>
        <end position="200"/>
    </location>
</feature>
<organism evidence="2 3">
    <name type="scientific">Ramlibacter humi</name>
    <dbReference type="NCBI Taxonomy" id="2530451"/>
    <lineage>
        <taxon>Bacteria</taxon>
        <taxon>Pseudomonadati</taxon>
        <taxon>Pseudomonadota</taxon>
        <taxon>Betaproteobacteria</taxon>
        <taxon>Burkholderiales</taxon>
        <taxon>Comamonadaceae</taxon>
        <taxon>Ramlibacter</taxon>
    </lineage>
</organism>
<dbReference type="RefSeq" id="WP_135251024.1">
    <property type="nucleotide sequence ID" value="NZ_SMLK01000006.1"/>
</dbReference>
<gene>
    <name evidence="2" type="ORF">EZ216_17240</name>
</gene>
<proteinExistence type="predicted"/>
<accession>A0A4Z0BHX3</accession>
<dbReference type="SUPFAM" id="SSF51735">
    <property type="entry name" value="NAD(P)-binding Rossmann-fold domains"/>
    <property type="match status" value="1"/>
</dbReference>
<dbReference type="Pfam" id="PF01370">
    <property type="entry name" value="Epimerase"/>
    <property type="match status" value="1"/>
</dbReference>
<keyword evidence="3" id="KW-1185">Reference proteome</keyword>
<evidence type="ECO:0000313" key="2">
    <source>
        <dbReference type="EMBL" id="TFY98331.1"/>
    </source>
</evidence>
<reference evidence="2 3" key="1">
    <citation type="submission" date="2019-03" db="EMBL/GenBank/DDBJ databases">
        <title>Ramlibacter sp. 18x22-1, whole genome shotgun sequence.</title>
        <authorList>
            <person name="Zhang X."/>
            <person name="Feng G."/>
            <person name="Zhu H."/>
        </authorList>
    </citation>
    <scope>NUCLEOTIDE SEQUENCE [LARGE SCALE GENOMIC DNA]</scope>
    <source>
        <strain evidence="2 3">18x22-1</strain>
    </source>
</reference>
<evidence type="ECO:0000313" key="3">
    <source>
        <dbReference type="Proteomes" id="UP000297839"/>
    </source>
</evidence>